<dbReference type="SUPFAM" id="SSF74924">
    <property type="entry name" value="Cap-Gly domain"/>
    <property type="match status" value="1"/>
</dbReference>
<dbReference type="OrthoDB" id="10038993at2759"/>
<feature type="compositionally biased region" description="Polar residues" evidence="3">
    <location>
        <begin position="957"/>
        <end position="973"/>
    </location>
</feature>
<feature type="compositionally biased region" description="Basic and acidic residues" evidence="3">
    <location>
        <begin position="328"/>
        <end position="343"/>
    </location>
</feature>
<dbReference type="RefSeq" id="XP_011681504.2">
    <property type="nucleotide sequence ID" value="XM_011683202.2"/>
</dbReference>
<keyword evidence="1 2" id="KW-0175">Coiled coil</keyword>
<dbReference type="GO" id="GO:0008017">
    <property type="term" value="F:microtubule binding"/>
    <property type="evidence" value="ECO:0000318"/>
    <property type="project" value="GO_Central"/>
</dbReference>
<feature type="compositionally biased region" description="Polar residues" evidence="3">
    <location>
        <begin position="868"/>
        <end position="883"/>
    </location>
</feature>
<dbReference type="PROSITE" id="PS50245">
    <property type="entry name" value="CAP_GLY_2"/>
    <property type="match status" value="1"/>
</dbReference>
<dbReference type="InterPro" id="IPR036859">
    <property type="entry name" value="CAP-Gly_dom_sf"/>
</dbReference>
<dbReference type="GeneID" id="763960"/>
<protein>
    <recommendedName>
        <fullName evidence="4">CAP-Gly domain-containing protein</fullName>
    </recommendedName>
</protein>
<feature type="compositionally biased region" description="Low complexity" evidence="3">
    <location>
        <begin position="1618"/>
        <end position="1637"/>
    </location>
</feature>
<evidence type="ECO:0000256" key="3">
    <source>
        <dbReference type="SAM" id="MobiDB-lite"/>
    </source>
</evidence>
<evidence type="ECO:0000256" key="1">
    <source>
        <dbReference type="ARBA" id="ARBA00023054"/>
    </source>
</evidence>
<dbReference type="InterPro" id="IPR051293">
    <property type="entry name" value="MTUS1/CCDC69"/>
</dbReference>
<proteinExistence type="predicted"/>
<sequence length="1637" mass="181916">MAFSFLMFAYDPFLLSPKDSTQVESRLPILQPRRSLLPGPKTHYPLRNTDIKPPHLVPSTPNVPFRHLAVGQRVETTDGRVGLLHFKGKTHFAQGCMCGIELDDPIGKHNGSVDGIHYFECPQRYGVFVPAHKVHNLPPPSPSSPTSTLSHNSSTSICSRDSKDSKPSSRIPTLGLAGGKLPRPKTLPVCKDSISKLKSNKKSGKNIDCGRSDTSSEKSSTSSKLFQSKKISPVHTSITHSGWTGENRTKGKRTTDTQVNKLKPNHNTTFTVSDNKRQYARVTSPKDKACRSSSTETSSKTLLQRKLARNKNVNSKLNSRPSLNDLTRTFEEGETDENRQDKPDLVEGCYSKLNETFELDKEVSSFFQESCSGSLGWDDSHSLSPLEDSSSGREKSDSSLAWDFEVPQSSTPVQIHLQVGSDIRTSIPEEPRIYPLGIGATAPAFTVDSLSSDTEDEEVEYNEFLAIPTYLDTPTGRYKFDLLTPEELEQALNEYNLLPEELQDAIDFEPQFSDVKPRIWEPITTVEDEFLRESSNALFSVPLTAAMDPELKEKYEGIGTPPVDSGATTPLGIASNGMEVDCYPQGVFTTDVNGKPREYPSVLPTPTSDGHTVCMEKYGELVLSQSTLSDANDTTLVDNPSSMDDGVDLSEDFEMEVDPHNTTYDVDVDLLEQEDVETPTSSSFVVQKCAEKRQEGDGQEVKIGMVFESNNNSQVPLSPLDLLEGTHHLKTCDVQAAIPETDKFGAVVVSSGTDVEVSQHKGTTSGRIVISMPQKTCFPATASEVQHSKLERIMMDTEEDLKFRMDEMAVEANMADLEENKSVESECSRTESDRATDRRDTKTHSGQPNGELQAVMEVGMCLMSHTESALTNDVRSGMKSPSQHSKEEEKKDDEKPNGVAKRKSLLLTPKKVSKNITSHSSHFQVTLSRPKTGAPTTSNTAKPPPAQTQGEKDNKKSYTPSSWRNESNGSTKTGVIPRRRSAENRQAGRLNDKNHPGRYSADAAHLVQKLQPILDIKESRRAESTSSMEVDPGSITSSNRSMRSEVTASSTTSKLSSKNAQNGKPNKKTALSSRNSSETKRHERKPSSSSMASDHSQRTESRNSISSRPSSNSSREARNARRNRATVGSNSSGRNVTATTTTTKPATSSTSSRSRQSGTTTSERTTKSASKTSQDTTHVDAAPTRKIAVPSKKSSDHQGKKASTSQKDPHQDKHGYKPKTTAHTLHASPPDLVYTSLVNGEASQEIKRLESLCETRFLQLSKAKEQLQEATKGFDAMATIVSYLSHEVDGFSAPNLKATNEKLQNQVTMSTIKTAQQEAEICHLQEELNMETHTHEEETRRTELLHIEEIENLNETLRAKHSRDIQSMATEHTQEIRKLADGHQQEMCDMTASHQSLVHDIEDQHAEHVTQINQDHMDHMEEVIRGKDQEIEALKRDAEERIRELQDEVFKWKYQCDCQTTRTQELEEALRKDDNAKVQAAISQYKHLPDEVASMKAVMEIKNQEIHELRIAKMALQKEHDLIERKDEKIKNLTAKVEDVQALMQRKTEYERHLSTEHVTLRASYERESSVNKRLSMENEELMWKLNQGDNFSPPPQFKATSTPSPSPSPTGARKGFSRSSSMESHESGVFSPNHPH</sequence>
<feature type="compositionally biased region" description="Low complexity" evidence="3">
    <location>
        <begin position="1049"/>
        <end position="1058"/>
    </location>
</feature>
<dbReference type="Pfam" id="PF01302">
    <property type="entry name" value="CAP_GLY"/>
    <property type="match status" value="1"/>
</dbReference>
<dbReference type="SMART" id="SM01052">
    <property type="entry name" value="CAP_GLY"/>
    <property type="match status" value="1"/>
</dbReference>
<feature type="compositionally biased region" description="Polar residues" evidence="3">
    <location>
        <begin position="1024"/>
        <end position="1048"/>
    </location>
</feature>
<keyword evidence="6" id="KW-1185">Reference proteome</keyword>
<feature type="compositionally biased region" description="Polar residues" evidence="3">
    <location>
        <begin position="1126"/>
        <end position="1136"/>
    </location>
</feature>
<feature type="compositionally biased region" description="Low complexity" evidence="3">
    <location>
        <begin position="1102"/>
        <end position="1114"/>
    </location>
</feature>
<evidence type="ECO:0000313" key="5">
    <source>
        <dbReference type="EnsemblMetazoa" id="XP_011681504"/>
    </source>
</evidence>
<feature type="compositionally biased region" description="Low complexity" evidence="3">
    <location>
        <begin position="217"/>
        <end position="230"/>
    </location>
</feature>
<feature type="coiled-coil region" evidence="2">
    <location>
        <begin position="1499"/>
        <end position="1543"/>
    </location>
</feature>
<reference evidence="5" key="2">
    <citation type="submission" date="2021-01" db="UniProtKB">
        <authorList>
            <consortium name="EnsemblMetazoa"/>
        </authorList>
    </citation>
    <scope>IDENTIFICATION</scope>
</reference>
<feature type="compositionally biased region" description="Polar residues" evidence="3">
    <location>
        <begin position="311"/>
        <end position="327"/>
    </location>
</feature>
<feature type="coiled-coil region" evidence="2">
    <location>
        <begin position="1417"/>
        <end position="1455"/>
    </location>
</feature>
<dbReference type="PANTHER" id="PTHR24200">
    <property type="entry name" value="TOUCAN, ISOFORM A"/>
    <property type="match status" value="1"/>
</dbReference>
<dbReference type="InParanoid" id="A0A7M7HQ33"/>
<evidence type="ECO:0000313" key="6">
    <source>
        <dbReference type="Proteomes" id="UP000007110"/>
    </source>
</evidence>
<feature type="region of interest" description="Disordered" evidence="3">
    <location>
        <begin position="136"/>
        <end position="343"/>
    </location>
</feature>
<feature type="region of interest" description="Disordered" evidence="3">
    <location>
        <begin position="1587"/>
        <end position="1637"/>
    </location>
</feature>
<organism evidence="5 6">
    <name type="scientific">Strongylocentrotus purpuratus</name>
    <name type="common">Purple sea urchin</name>
    <dbReference type="NCBI Taxonomy" id="7668"/>
    <lineage>
        <taxon>Eukaryota</taxon>
        <taxon>Metazoa</taxon>
        <taxon>Echinodermata</taxon>
        <taxon>Eleutherozoa</taxon>
        <taxon>Echinozoa</taxon>
        <taxon>Echinoidea</taxon>
        <taxon>Euechinoidea</taxon>
        <taxon>Echinacea</taxon>
        <taxon>Camarodonta</taxon>
        <taxon>Echinidea</taxon>
        <taxon>Strongylocentrotidae</taxon>
        <taxon>Strongylocentrotus</taxon>
    </lineage>
</organism>
<feature type="compositionally biased region" description="Basic and acidic residues" evidence="3">
    <location>
        <begin position="884"/>
        <end position="896"/>
    </location>
</feature>
<feature type="compositionally biased region" description="Polar residues" evidence="3">
    <location>
        <begin position="1059"/>
        <end position="1076"/>
    </location>
</feature>
<dbReference type="Proteomes" id="UP000007110">
    <property type="component" value="Unassembled WGS sequence"/>
</dbReference>
<feature type="compositionally biased region" description="Polar residues" evidence="3">
    <location>
        <begin position="256"/>
        <end position="273"/>
    </location>
</feature>
<feature type="compositionally biased region" description="Polar residues" evidence="3">
    <location>
        <begin position="234"/>
        <end position="246"/>
    </location>
</feature>
<feature type="compositionally biased region" description="Basic and acidic residues" evidence="3">
    <location>
        <begin position="818"/>
        <end position="843"/>
    </location>
</feature>
<evidence type="ECO:0000256" key="2">
    <source>
        <dbReference type="SAM" id="Coils"/>
    </source>
</evidence>
<dbReference type="GO" id="GO:0005634">
    <property type="term" value="C:nucleus"/>
    <property type="evidence" value="ECO:0000318"/>
    <property type="project" value="GO_Central"/>
</dbReference>
<evidence type="ECO:0000259" key="4">
    <source>
        <dbReference type="PROSITE" id="PS50245"/>
    </source>
</evidence>
<feature type="compositionally biased region" description="Polar residues" evidence="3">
    <location>
        <begin position="914"/>
        <end position="941"/>
    </location>
</feature>
<name>A0A7M7HQ33_STRPU</name>
<feature type="region of interest" description="Disordered" evidence="3">
    <location>
        <begin position="868"/>
        <end position="1228"/>
    </location>
</feature>
<dbReference type="EnsemblMetazoa" id="XM_011683202">
    <property type="protein sequence ID" value="XP_011681504"/>
    <property type="gene ID" value="LOC763960"/>
</dbReference>
<feature type="compositionally biased region" description="Low complexity" evidence="3">
    <location>
        <begin position="144"/>
        <end position="156"/>
    </location>
</feature>
<feature type="region of interest" description="Disordered" evidence="3">
    <location>
        <begin position="814"/>
        <end position="852"/>
    </location>
</feature>
<feature type="region of interest" description="Disordered" evidence="3">
    <location>
        <begin position="378"/>
        <end position="399"/>
    </location>
</feature>
<accession>A0A7M7HQ33</accession>
<feature type="compositionally biased region" description="Low complexity" evidence="3">
    <location>
        <begin position="292"/>
        <end position="301"/>
    </location>
</feature>
<feature type="compositionally biased region" description="Low complexity" evidence="3">
    <location>
        <begin position="1137"/>
        <end position="1173"/>
    </location>
</feature>
<dbReference type="InterPro" id="IPR000938">
    <property type="entry name" value="CAP-Gly_domain"/>
</dbReference>
<dbReference type="OMA" id="AQMAHTD"/>
<reference evidence="6" key="1">
    <citation type="submission" date="2015-02" db="EMBL/GenBank/DDBJ databases">
        <title>Genome sequencing for Strongylocentrotus purpuratus.</title>
        <authorList>
            <person name="Murali S."/>
            <person name="Liu Y."/>
            <person name="Vee V."/>
            <person name="English A."/>
            <person name="Wang M."/>
            <person name="Skinner E."/>
            <person name="Han Y."/>
            <person name="Muzny D.M."/>
            <person name="Worley K.C."/>
            <person name="Gibbs R.A."/>
        </authorList>
    </citation>
    <scope>NUCLEOTIDE SEQUENCE</scope>
</reference>
<dbReference type="PANTHER" id="PTHR24200:SF11">
    <property type="entry name" value="TOUCAN, ISOFORM A"/>
    <property type="match status" value="1"/>
</dbReference>
<dbReference type="Gene3D" id="2.30.30.190">
    <property type="entry name" value="CAP Gly-rich-like domain"/>
    <property type="match status" value="1"/>
</dbReference>
<feature type="domain" description="CAP-Gly" evidence="4">
    <location>
        <begin position="88"/>
        <end position="130"/>
    </location>
</feature>